<gene>
    <name evidence="1" type="ORF">cyc_07309</name>
</gene>
<keyword evidence="2" id="KW-1185">Reference proteome</keyword>
<dbReference type="VEuPathDB" id="ToxoDB:cyc_07309"/>
<proteinExistence type="predicted"/>
<protein>
    <submittedName>
        <fullName evidence="1">Uncharacterized protein</fullName>
    </submittedName>
</protein>
<evidence type="ECO:0000313" key="1">
    <source>
        <dbReference type="EMBL" id="OEH74561.1"/>
    </source>
</evidence>
<dbReference type="Proteomes" id="UP000095192">
    <property type="component" value="Unassembled WGS sequence"/>
</dbReference>
<sequence>MGSYSRVWKKACKKNGLLQLPKLGLFARRVSLCVSPLARGASGKWPLQDTLLAICGERLSLKCCVLSCEVQADSFDETKAYYAALHDPEGAQTTIATRAGGFRTQEGPPDPPDSITFRA</sequence>
<comment type="caution">
    <text evidence="1">The sequence shown here is derived from an EMBL/GenBank/DDBJ whole genome shotgun (WGS) entry which is preliminary data.</text>
</comment>
<dbReference type="InParanoid" id="A0A1D3CTN3"/>
<organism evidence="1 2">
    <name type="scientific">Cyclospora cayetanensis</name>
    <dbReference type="NCBI Taxonomy" id="88456"/>
    <lineage>
        <taxon>Eukaryota</taxon>
        <taxon>Sar</taxon>
        <taxon>Alveolata</taxon>
        <taxon>Apicomplexa</taxon>
        <taxon>Conoidasida</taxon>
        <taxon>Coccidia</taxon>
        <taxon>Eucoccidiorida</taxon>
        <taxon>Eimeriorina</taxon>
        <taxon>Eimeriidae</taxon>
        <taxon>Cyclospora</taxon>
    </lineage>
</organism>
<accession>A0A1D3CTN3</accession>
<dbReference type="EMBL" id="JROU02002004">
    <property type="protein sequence ID" value="OEH74561.1"/>
    <property type="molecule type" value="Genomic_DNA"/>
</dbReference>
<name>A0A1D3CTN3_9EIME</name>
<evidence type="ECO:0000313" key="2">
    <source>
        <dbReference type="Proteomes" id="UP000095192"/>
    </source>
</evidence>
<reference evidence="1 2" key="1">
    <citation type="journal article" date="2016" name="BMC Genomics">
        <title>Comparative genomics reveals Cyclospora cayetanensis possesses coccidia-like metabolism and invasion components but unique surface antigens.</title>
        <authorList>
            <person name="Liu S."/>
            <person name="Wang L."/>
            <person name="Zheng H."/>
            <person name="Xu Z."/>
            <person name="Roellig D.M."/>
            <person name="Li N."/>
            <person name="Frace M.A."/>
            <person name="Tang K."/>
            <person name="Arrowood M.J."/>
            <person name="Moss D.M."/>
            <person name="Zhang L."/>
            <person name="Feng Y."/>
            <person name="Xiao L."/>
        </authorList>
    </citation>
    <scope>NUCLEOTIDE SEQUENCE [LARGE SCALE GENOMIC DNA]</scope>
    <source>
        <strain evidence="1 2">CHN_HEN01</strain>
    </source>
</reference>
<dbReference type="AlphaFoldDB" id="A0A1D3CTN3"/>